<name>A0AAV2LIE4_KNICA</name>
<evidence type="ECO:0000313" key="2">
    <source>
        <dbReference type="EMBL" id="CAL1601281.1"/>
    </source>
</evidence>
<proteinExistence type="predicted"/>
<feature type="region of interest" description="Disordered" evidence="1">
    <location>
        <begin position="43"/>
        <end position="66"/>
    </location>
</feature>
<organism evidence="2 3">
    <name type="scientific">Knipowitschia caucasica</name>
    <name type="common">Caucasian dwarf goby</name>
    <name type="synonym">Pomatoschistus caucasicus</name>
    <dbReference type="NCBI Taxonomy" id="637954"/>
    <lineage>
        <taxon>Eukaryota</taxon>
        <taxon>Metazoa</taxon>
        <taxon>Chordata</taxon>
        <taxon>Craniata</taxon>
        <taxon>Vertebrata</taxon>
        <taxon>Euteleostomi</taxon>
        <taxon>Actinopterygii</taxon>
        <taxon>Neopterygii</taxon>
        <taxon>Teleostei</taxon>
        <taxon>Neoteleostei</taxon>
        <taxon>Acanthomorphata</taxon>
        <taxon>Gobiaria</taxon>
        <taxon>Gobiiformes</taxon>
        <taxon>Gobioidei</taxon>
        <taxon>Gobiidae</taxon>
        <taxon>Gobiinae</taxon>
        <taxon>Knipowitschia</taxon>
    </lineage>
</organism>
<gene>
    <name evidence="2" type="ORF">KC01_LOCUS29278</name>
</gene>
<evidence type="ECO:0000256" key="1">
    <source>
        <dbReference type="SAM" id="MobiDB-lite"/>
    </source>
</evidence>
<protein>
    <submittedName>
        <fullName evidence="2">Uncharacterized protein</fullName>
    </submittedName>
</protein>
<accession>A0AAV2LIE4</accession>
<dbReference type="EMBL" id="OZ035825">
    <property type="protein sequence ID" value="CAL1601281.1"/>
    <property type="molecule type" value="Genomic_DNA"/>
</dbReference>
<dbReference type="Proteomes" id="UP001497482">
    <property type="component" value="Chromosome 3"/>
</dbReference>
<dbReference type="AlphaFoldDB" id="A0AAV2LIE4"/>
<keyword evidence="3" id="KW-1185">Reference proteome</keyword>
<sequence>MWDADVSLASMNIDVEDSLGREEEKKDLDGFCWIFCKVEGQESRADPGLARGWTVSSPDGNRTGQT</sequence>
<reference evidence="2 3" key="1">
    <citation type="submission" date="2024-04" db="EMBL/GenBank/DDBJ databases">
        <authorList>
            <person name="Waldvogel A.-M."/>
            <person name="Schoenle A."/>
        </authorList>
    </citation>
    <scope>NUCLEOTIDE SEQUENCE [LARGE SCALE GENOMIC DNA]</scope>
</reference>
<feature type="compositionally biased region" description="Polar residues" evidence="1">
    <location>
        <begin position="54"/>
        <end position="66"/>
    </location>
</feature>
<evidence type="ECO:0000313" key="3">
    <source>
        <dbReference type="Proteomes" id="UP001497482"/>
    </source>
</evidence>